<proteinExistence type="inferred from homology"/>
<organism evidence="3 4">
    <name type="scientific">Candidatus Terrybacteria bacterium RIFCSPHIGHO2_01_FULL_43_35</name>
    <dbReference type="NCBI Taxonomy" id="1802361"/>
    <lineage>
        <taxon>Bacteria</taxon>
        <taxon>Candidatus Terryibacteriota</taxon>
    </lineage>
</organism>
<protein>
    <recommendedName>
        <fullName evidence="5">Nucleotidase</fullName>
    </recommendedName>
</protein>
<reference evidence="3 4" key="1">
    <citation type="journal article" date="2016" name="Nat. Commun.">
        <title>Thousands of microbial genomes shed light on interconnected biogeochemical processes in an aquifer system.</title>
        <authorList>
            <person name="Anantharaman K."/>
            <person name="Brown C.T."/>
            <person name="Hug L.A."/>
            <person name="Sharon I."/>
            <person name="Castelle C.J."/>
            <person name="Probst A.J."/>
            <person name="Thomas B.C."/>
            <person name="Singh A."/>
            <person name="Wilkins M.J."/>
            <person name="Karaoz U."/>
            <person name="Brodie E.L."/>
            <person name="Williams K.H."/>
            <person name="Hubbard S.S."/>
            <person name="Banfield J.F."/>
        </authorList>
    </citation>
    <scope>NUCLEOTIDE SEQUENCE [LARGE SCALE GENOMIC DNA]</scope>
</reference>
<dbReference type="Proteomes" id="UP000178869">
    <property type="component" value="Unassembled WGS sequence"/>
</dbReference>
<sequence>MGKPLILGLDLDGTLADHTQSKLGLARELGYVLEPHQTSPELIQDIISAEHYKEFQRRVYGEFSHLAVKQDSLEEGLNALKNRGWNFILVSRRGSDAHQAARQWLNAHLPGLIPEHKIFFVENDEDKSGVCLAENVAAFVDDKLEVLQFMDKQILKVLFDPFDNWANLDENEIKRAKSWDEIPNILAYLENKSSLIG</sequence>
<dbReference type="EMBL" id="MHSR01000024">
    <property type="protein sequence ID" value="OHA45970.1"/>
    <property type="molecule type" value="Genomic_DNA"/>
</dbReference>
<dbReference type="Pfam" id="PF06941">
    <property type="entry name" value="NT5C"/>
    <property type="match status" value="1"/>
</dbReference>
<comment type="similarity">
    <text evidence="1">Belongs to the 5'(3')-deoxyribonucleotidase family.</text>
</comment>
<evidence type="ECO:0008006" key="5">
    <source>
        <dbReference type="Google" id="ProtNLM"/>
    </source>
</evidence>
<dbReference type="GO" id="GO:0009264">
    <property type="term" value="P:deoxyribonucleotide catabolic process"/>
    <property type="evidence" value="ECO:0007669"/>
    <property type="project" value="InterPro"/>
</dbReference>
<feature type="active site" description="Proton donor" evidence="2">
    <location>
        <position position="12"/>
    </location>
</feature>
<dbReference type="InterPro" id="IPR023214">
    <property type="entry name" value="HAD_sf"/>
</dbReference>
<comment type="caution">
    <text evidence="3">The sequence shown here is derived from an EMBL/GenBank/DDBJ whole genome shotgun (WGS) entry which is preliminary data.</text>
</comment>
<feature type="active site" description="Nucleophile" evidence="2">
    <location>
        <position position="10"/>
    </location>
</feature>
<evidence type="ECO:0000256" key="1">
    <source>
        <dbReference type="ARBA" id="ARBA00009589"/>
    </source>
</evidence>
<dbReference type="GO" id="GO:0008253">
    <property type="term" value="F:5'-nucleotidase activity"/>
    <property type="evidence" value="ECO:0007669"/>
    <property type="project" value="InterPro"/>
</dbReference>
<name>A0A1G2PCB3_9BACT</name>
<evidence type="ECO:0000256" key="2">
    <source>
        <dbReference type="PIRSR" id="PIRSR610708-1"/>
    </source>
</evidence>
<dbReference type="SUPFAM" id="SSF56784">
    <property type="entry name" value="HAD-like"/>
    <property type="match status" value="1"/>
</dbReference>
<dbReference type="InterPro" id="IPR036412">
    <property type="entry name" value="HAD-like_sf"/>
</dbReference>
<dbReference type="Gene3D" id="3.40.50.1000">
    <property type="entry name" value="HAD superfamily/HAD-like"/>
    <property type="match status" value="1"/>
</dbReference>
<evidence type="ECO:0000313" key="3">
    <source>
        <dbReference type="EMBL" id="OHA45970.1"/>
    </source>
</evidence>
<dbReference type="InterPro" id="IPR010708">
    <property type="entry name" value="5'(3')-deoxyribonucleotidase"/>
</dbReference>
<evidence type="ECO:0000313" key="4">
    <source>
        <dbReference type="Proteomes" id="UP000178869"/>
    </source>
</evidence>
<accession>A0A1G2PCB3</accession>
<gene>
    <name evidence="3" type="ORF">A2828_00935</name>
</gene>
<dbReference type="AlphaFoldDB" id="A0A1G2PCB3"/>